<dbReference type="Proteomes" id="UP000244722">
    <property type="component" value="Unassembled WGS sequence"/>
</dbReference>
<gene>
    <name evidence="1" type="ORF">B9Z19DRAFT_954042</name>
</gene>
<proteinExistence type="predicted"/>
<dbReference type="STRING" id="42251.A0A2T6ZIS7"/>
<protein>
    <recommendedName>
        <fullName evidence="3">Carbohydrate-binding module family 19 domain-containing protein</fullName>
    </recommendedName>
</protein>
<feature type="non-terminal residue" evidence="1">
    <location>
        <position position="97"/>
    </location>
</feature>
<accession>A0A2T6ZIS7</accession>
<dbReference type="AlphaFoldDB" id="A0A2T6ZIS7"/>
<evidence type="ECO:0000313" key="2">
    <source>
        <dbReference type="Proteomes" id="UP000244722"/>
    </source>
</evidence>
<name>A0A2T6ZIS7_TUBBO</name>
<reference evidence="1 2" key="1">
    <citation type="submission" date="2017-04" db="EMBL/GenBank/DDBJ databases">
        <title>Draft genome sequence of Tuber borchii Vittad., a whitish edible truffle.</title>
        <authorList>
            <consortium name="DOE Joint Genome Institute"/>
            <person name="Murat C."/>
            <person name="Kuo A."/>
            <person name="Barry K.W."/>
            <person name="Clum A."/>
            <person name="Dockter R.B."/>
            <person name="Fauchery L."/>
            <person name="Iotti M."/>
            <person name="Kohler A."/>
            <person name="Labutti K."/>
            <person name="Lindquist E.A."/>
            <person name="Lipzen A."/>
            <person name="Ohm R.A."/>
            <person name="Wang M."/>
            <person name="Grigoriev I.V."/>
            <person name="Zambonelli A."/>
            <person name="Martin F.M."/>
        </authorList>
    </citation>
    <scope>NUCLEOTIDE SEQUENCE [LARGE SCALE GENOMIC DNA]</scope>
    <source>
        <strain evidence="1 2">Tbo3840</strain>
    </source>
</reference>
<keyword evidence="2" id="KW-1185">Reference proteome</keyword>
<evidence type="ECO:0000313" key="1">
    <source>
        <dbReference type="EMBL" id="PUU75400.1"/>
    </source>
</evidence>
<feature type="non-terminal residue" evidence="1">
    <location>
        <position position="1"/>
    </location>
</feature>
<comment type="caution">
    <text evidence="1">The sequence shown here is derived from an EMBL/GenBank/DDBJ whole genome shotgun (WGS) entry which is preliminary data.</text>
</comment>
<dbReference type="OrthoDB" id="2362516at2759"/>
<evidence type="ECO:0008006" key="3">
    <source>
        <dbReference type="Google" id="ProtNLM"/>
    </source>
</evidence>
<organism evidence="1 2">
    <name type="scientific">Tuber borchii</name>
    <name type="common">White truffle</name>
    <dbReference type="NCBI Taxonomy" id="42251"/>
    <lineage>
        <taxon>Eukaryota</taxon>
        <taxon>Fungi</taxon>
        <taxon>Dikarya</taxon>
        <taxon>Ascomycota</taxon>
        <taxon>Pezizomycotina</taxon>
        <taxon>Pezizomycetes</taxon>
        <taxon>Pezizales</taxon>
        <taxon>Tuberaceae</taxon>
        <taxon>Tuber</taxon>
    </lineage>
</organism>
<dbReference type="EMBL" id="NESQ01000234">
    <property type="protein sequence ID" value="PUU75400.1"/>
    <property type="molecule type" value="Genomic_DNA"/>
</dbReference>
<sequence length="97" mass="9923">NVQLAITENQQFSQLKPNSPCNAGQISCIQGDLAQCVGGKFLTTACAGGSQCFSLPLVNKVGTSVTCTTAEDAARRMNAGSVQELQALIGGISPVPP</sequence>